<feature type="transmembrane region" description="Helical" evidence="5">
    <location>
        <begin position="51"/>
        <end position="70"/>
    </location>
</feature>
<evidence type="ECO:0000313" key="6">
    <source>
        <dbReference type="EMBL" id="SMP05631.1"/>
    </source>
</evidence>
<evidence type="ECO:0000256" key="4">
    <source>
        <dbReference type="ARBA" id="ARBA00023136"/>
    </source>
</evidence>
<feature type="transmembrane region" description="Helical" evidence="5">
    <location>
        <begin position="115"/>
        <end position="134"/>
    </location>
</feature>
<dbReference type="GO" id="GO:0005886">
    <property type="term" value="C:plasma membrane"/>
    <property type="evidence" value="ECO:0007669"/>
    <property type="project" value="UniProtKB-SubCell"/>
</dbReference>
<evidence type="ECO:0000256" key="5">
    <source>
        <dbReference type="RuleBase" id="RU363041"/>
    </source>
</evidence>
<dbReference type="PANTHER" id="PTHR43701:SF12">
    <property type="entry name" value="MEMBRANE TRANSPORTER PROTEIN YTNM-RELATED"/>
    <property type="match status" value="1"/>
</dbReference>
<keyword evidence="7" id="KW-1185">Reference proteome</keyword>
<dbReference type="EMBL" id="FXTX01000003">
    <property type="protein sequence ID" value="SMP05631.1"/>
    <property type="molecule type" value="Genomic_DNA"/>
</dbReference>
<dbReference type="PANTHER" id="PTHR43701">
    <property type="entry name" value="MEMBRANE TRANSPORTER PROTEIN MJ0441-RELATED"/>
    <property type="match status" value="1"/>
</dbReference>
<evidence type="ECO:0000256" key="1">
    <source>
        <dbReference type="ARBA" id="ARBA00004141"/>
    </source>
</evidence>
<proteinExistence type="inferred from homology"/>
<accession>A0AA45WK56</accession>
<dbReference type="RefSeq" id="WP_265135071.1">
    <property type="nucleotide sequence ID" value="NZ_FXTX01000003.1"/>
</dbReference>
<evidence type="ECO:0000313" key="7">
    <source>
        <dbReference type="Proteomes" id="UP001157947"/>
    </source>
</evidence>
<feature type="transmembrane region" description="Helical" evidence="5">
    <location>
        <begin position="309"/>
        <end position="329"/>
    </location>
</feature>
<evidence type="ECO:0000256" key="3">
    <source>
        <dbReference type="ARBA" id="ARBA00022989"/>
    </source>
</evidence>
<protein>
    <recommendedName>
        <fullName evidence="5">Probable membrane transporter protein</fullName>
    </recommendedName>
</protein>
<feature type="transmembrane region" description="Helical" evidence="5">
    <location>
        <begin position="82"/>
        <end position="103"/>
    </location>
</feature>
<feature type="transmembrane region" description="Helical" evidence="5">
    <location>
        <begin position="12"/>
        <end position="39"/>
    </location>
</feature>
<keyword evidence="2 5" id="KW-0812">Transmembrane</keyword>
<dbReference type="AlphaFoldDB" id="A0AA45WK56"/>
<feature type="transmembrane region" description="Helical" evidence="5">
    <location>
        <begin position="205"/>
        <end position="227"/>
    </location>
</feature>
<reference evidence="6" key="1">
    <citation type="submission" date="2017-05" db="EMBL/GenBank/DDBJ databases">
        <authorList>
            <person name="Varghese N."/>
            <person name="Submissions S."/>
        </authorList>
    </citation>
    <scope>NUCLEOTIDE SEQUENCE</scope>
    <source>
        <strain evidence="6">DSM 18763</strain>
    </source>
</reference>
<dbReference type="InterPro" id="IPR051598">
    <property type="entry name" value="TSUP/Inactive_protease-like"/>
</dbReference>
<feature type="transmembrane region" description="Helical" evidence="5">
    <location>
        <begin position="233"/>
        <end position="253"/>
    </location>
</feature>
<gene>
    <name evidence="6" type="ORF">SAMN06264868_10390</name>
</gene>
<keyword evidence="4 5" id="KW-0472">Membrane</keyword>
<evidence type="ECO:0000256" key="2">
    <source>
        <dbReference type="ARBA" id="ARBA00022692"/>
    </source>
</evidence>
<organism evidence="6 7">
    <name type="scientific">Venenivibrio stagnispumantis</name>
    <dbReference type="NCBI Taxonomy" id="407998"/>
    <lineage>
        <taxon>Bacteria</taxon>
        <taxon>Pseudomonadati</taxon>
        <taxon>Aquificota</taxon>
        <taxon>Aquificia</taxon>
        <taxon>Aquificales</taxon>
        <taxon>Hydrogenothermaceae</taxon>
        <taxon>Venenivibrio</taxon>
    </lineage>
</organism>
<comment type="subcellular location">
    <subcellularLocation>
        <location evidence="5">Cell membrane</location>
        <topology evidence="5">Multi-pass membrane protein</topology>
    </subcellularLocation>
    <subcellularLocation>
        <location evidence="1">Membrane</location>
        <topology evidence="1">Multi-pass membrane protein</topology>
    </subcellularLocation>
</comment>
<sequence>MEIYLPLANVYINPFVLIILGVVVGILSGMLGIGGGIILNPALIKLGIPPIVTVGTSISQMIGATVSGFFTHWKLKNIDLKMGIFIVIFGVVGGTLGTIITHILEKAGHFREAVLTIYTIYLFILGGLMLIDALKKKKENEEGKLKKIADKLPFKIKFQIGDVSLLVPVFVGISSGFLASMLGIGGGNITTPALMYFANYQPQKAVALSIFQMMFVTIFLTYFHSTINHNVDIILSFILLLGSSFGAVFGAYIGQKLGRDKLKGFLAMLMIAVGFTTFYELVFGKEKAKAIITISENIITKFALENPSLYAILVIVISLIAGIIISAFAHRLRTFILITMEKKERNK</sequence>
<feature type="transmembrane region" description="Helical" evidence="5">
    <location>
        <begin position="265"/>
        <end position="283"/>
    </location>
</feature>
<dbReference type="Pfam" id="PF01925">
    <property type="entry name" value="TauE"/>
    <property type="match status" value="1"/>
</dbReference>
<comment type="caution">
    <text evidence="6">The sequence shown here is derived from an EMBL/GenBank/DDBJ whole genome shotgun (WGS) entry which is preliminary data.</text>
</comment>
<name>A0AA45WK56_9AQUI</name>
<dbReference type="Proteomes" id="UP001157947">
    <property type="component" value="Unassembled WGS sequence"/>
</dbReference>
<dbReference type="InterPro" id="IPR002781">
    <property type="entry name" value="TM_pro_TauE-like"/>
</dbReference>
<keyword evidence="5" id="KW-1003">Cell membrane</keyword>
<keyword evidence="3 5" id="KW-1133">Transmembrane helix</keyword>
<comment type="similarity">
    <text evidence="5">Belongs to the 4-toluene sulfonate uptake permease (TSUP) (TC 2.A.102) family.</text>
</comment>